<name>A0A0F9EUC6_9ZZZZ</name>
<keyword evidence="1" id="KW-0812">Transmembrane</keyword>
<protein>
    <recommendedName>
        <fullName evidence="3">Phage tail tape measure protein domain-containing protein</fullName>
    </recommendedName>
</protein>
<proteinExistence type="predicted"/>
<dbReference type="EMBL" id="LAZR01026080">
    <property type="protein sequence ID" value="KKL69861.1"/>
    <property type="molecule type" value="Genomic_DNA"/>
</dbReference>
<dbReference type="AlphaFoldDB" id="A0A0F9EUC6"/>
<keyword evidence="1" id="KW-1133">Transmembrane helix</keyword>
<sequence>MAVMDIIVRAEDQASRVLNDVDGSIDQLGVSGERTADKLGSAFDRAADKMGAMGKKMTTRVTLPLIAAGLAAFKLGSDLSESLSQVGTVFGEEAGKIVSASENMDDAFSQADFLGFAGNIGDIAQGLGIAKSEADDVALSVISLGQDLSSFKNVPVEQAVNAITSALTGERESLKGLGIVLKDVDVKQKALELGLWDGVEALSSTAQAQATMALITEKSANSIGDFARTSTGAANKARILKANLLDQAAAMGTKLLPIGEKILGWLDSAIRGFSGLSDPMQTIILAVLGVVAAIGPLLIVGAKLVKSFQVIAGAMKILNLAFLTNPFVLLALAVVAIAVLIFLNWDKIKAFLIAVWDWLKGAVAAIADFFVGVWQKVSETVSRVFTGMIEFFKELPGKIMSAIASLATTVFDFIMKWHPIAILTRLFIEFWPEIRDFLTALPGNVISAISGFATTVAAFIDRWHPVLIMLRAVRRVWPSVRSWLTALPGKIISGLSGFISTVRRFLDKWSPVAILKRAVIAAWPGLVAFVKSIPQRILNSLSGLGNLLVGIG</sequence>
<feature type="transmembrane region" description="Helical" evidence="1">
    <location>
        <begin position="437"/>
        <end position="460"/>
    </location>
</feature>
<feature type="non-terminal residue" evidence="2">
    <location>
        <position position="552"/>
    </location>
</feature>
<feature type="transmembrane region" description="Helical" evidence="1">
    <location>
        <begin position="351"/>
        <end position="374"/>
    </location>
</feature>
<accession>A0A0F9EUC6</accession>
<organism evidence="2">
    <name type="scientific">marine sediment metagenome</name>
    <dbReference type="NCBI Taxonomy" id="412755"/>
    <lineage>
        <taxon>unclassified sequences</taxon>
        <taxon>metagenomes</taxon>
        <taxon>ecological metagenomes</taxon>
    </lineage>
</organism>
<feature type="transmembrane region" description="Helical" evidence="1">
    <location>
        <begin position="317"/>
        <end position="345"/>
    </location>
</feature>
<gene>
    <name evidence="2" type="ORF">LCGC14_2110680</name>
</gene>
<evidence type="ECO:0000313" key="2">
    <source>
        <dbReference type="EMBL" id="KKL69861.1"/>
    </source>
</evidence>
<feature type="transmembrane region" description="Helical" evidence="1">
    <location>
        <begin position="283"/>
        <end position="305"/>
    </location>
</feature>
<feature type="transmembrane region" description="Helical" evidence="1">
    <location>
        <begin position="395"/>
        <end position="417"/>
    </location>
</feature>
<keyword evidence="1" id="KW-0472">Membrane</keyword>
<feature type="transmembrane region" description="Helical" evidence="1">
    <location>
        <begin position="480"/>
        <end position="500"/>
    </location>
</feature>
<evidence type="ECO:0008006" key="3">
    <source>
        <dbReference type="Google" id="ProtNLM"/>
    </source>
</evidence>
<comment type="caution">
    <text evidence="2">The sequence shown here is derived from an EMBL/GenBank/DDBJ whole genome shotgun (WGS) entry which is preliminary data.</text>
</comment>
<reference evidence="2" key="1">
    <citation type="journal article" date="2015" name="Nature">
        <title>Complex archaea that bridge the gap between prokaryotes and eukaryotes.</title>
        <authorList>
            <person name="Spang A."/>
            <person name="Saw J.H."/>
            <person name="Jorgensen S.L."/>
            <person name="Zaremba-Niedzwiedzka K."/>
            <person name="Martijn J."/>
            <person name="Lind A.E."/>
            <person name="van Eijk R."/>
            <person name="Schleper C."/>
            <person name="Guy L."/>
            <person name="Ettema T.J."/>
        </authorList>
    </citation>
    <scope>NUCLEOTIDE SEQUENCE</scope>
</reference>
<evidence type="ECO:0000256" key="1">
    <source>
        <dbReference type="SAM" id="Phobius"/>
    </source>
</evidence>